<dbReference type="Gene3D" id="3.40.630.30">
    <property type="match status" value="1"/>
</dbReference>
<dbReference type="PANTHER" id="PTHR31435:SF10">
    <property type="entry name" value="BSR4717 PROTEIN"/>
    <property type="match status" value="1"/>
</dbReference>
<accession>A0A9D1PP54</accession>
<sequence>MANIVQGTNKFYIGEDEANPLAEITFQPKSDGVITVDHTYVSDELRGQGIAGKLVEVITSYAREQNLKIEPVCSYVQSKMEKTEAYHDLIAK</sequence>
<reference evidence="2" key="1">
    <citation type="journal article" date="2021" name="PeerJ">
        <title>Extensive microbial diversity within the chicken gut microbiome revealed by metagenomics and culture.</title>
        <authorList>
            <person name="Gilroy R."/>
            <person name="Ravi A."/>
            <person name="Getino M."/>
            <person name="Pursley I."/>
            <person name="Horton D.L."/>
            <person name="Alikhan N.F."/>
            <person name="Baker D."/>
            <person name="Gharbi K."/>
            <person name="Hall N."/>
            <person name="Watson M."/>
            <person name="Adriaenssens E.M."/>
            <person name="Foster-Nyarko E."/>
            <person name="Jarju S."/>
            <person name="Secka A."/>
            <person name="Antonio M."/>
            <person name="Oren A."/>
            <person name="Chaudhuri R.R."/>
            <person name="La Ragione R."/>
            <person name="Hildebrand F."/>
            <person name="Pallen M.J."/>
        </authorList>
    </citation>
    <scope>NUCLEOTIDE SEQUENCE</scope>
    <source>
        <strain evidence="2">CHK169-2315</strain>
    </source>
</reference>
<dbReference type="CDD" id="cd04301">
    <property type="entry name" value="NAT_SF"/>
    <property type="match status" value="1"/>
</dbReference>
<reference evidence="2" key="2">
    <citation type="submission" date="2021-04" db="EMBL/GenBank/DDBJ databases">
        <authorList>
            <person name="Gilroy R."/>
        </authorList>
    </citation>
    <scope>NUCLEOTIDE SEQUENCE</scope>
    <source>
        <strain evidence="2">CHK169-2315</strain>
    </source>
</reference>
<dbReference type="InterPro" id="IPR016181">
    <property type="entry name" value="Acyl_CoA_acyltransferase"/>
</dbReference>
<dbReference type="SUPFAM" id="SSF55729">
    <property type="entry name" value="Acyl-CoA N-acyltransferases (Nat)"/>
    <property type="match status" value="1"/>
</dbReference>
<dbReference type="InterPro" id="IPR045057">
    <property type="entry name" value="Gcn5-rel_NAT"/>
</dbReference>
<dbReference type="InterPro" id="IPR031165">
    <property type="entry name" value="GNAT_YJDJ"/>
</dbReference>
<dbReference type="Proteomes" id="UP000823937">
    <property type="component" value="Unassembled WGS sequence"/>
</dbReference>
<name>A0A9D1PP54_9BACI</name>
<comment type="caution">
    <text evidence="2">The sequence shown here is derived from an EMBL/GenBank/DDBJ whole genome shotgun (WGS) entry which is preliminary data.</text>
</comment>
<dbReference type="EMBL" id="DXHX01000159">
    <property type="protein sequence ID" value="HIV75587.1"/>
    <property type="molecule type" value="Genomic_DNA"/>
</dbReference>
<gene>
    <name evidence="2" type="ORF">H9895_10975</name>
</gene>
<evidence type="ECO:0000259" key="1">
    <source>
        <dbReference type="PROSITE" id="PS51729"/>
    </source>
</evidence>
<proteinExistence type="predicted"/>
<evidence type="ECO:0000313" key="3">
    <source>
        <dbReference type="Proteomes" id="UP000823937"/>
    </source>
</evidence>
<dbReference type="PROSITE" id="PS51729">
    <property type="entry name" value="GNAT_YJDJ"/>
    <property type="match status" value="1"/>
</dbReference>
<dbReference type="AlphaFoldDB" id="A0A9D1PP54"/>
<dbReference type="PANTHER" id="PTHR31435">
    <property type="entry name" value="PROTEIN NATD1"/>
    <property type="match status" value="1"/>
</dbReference>
<evidence type="ECO:0000313" key="2">
    <source>
        <dbReference type="EMBL" id="HIV75587.1"/>
    </source>
</evidence>
<feature type="domain" description="N-acetyltransferase" evidence="1">
    <location>
        <begin position="3"/>
        <end position="91"/>
    </location>
</feature>
<organism evidence="2 3">
    <name type="scientific">Candidatus Pseudogracilibacillus intestinigallinarum</name>
    <dbReference type="NCBI Taxonomy" id="2838742"/>
    <lineage>
        <taxon>Bacteria</taxon>
        <taxon>Bacillati</taxon>
        <taxon>Bacillota</taxon>
        <taxon>Bacilli</taxon>
        <taxon>Bacillales</taxon>
        <taxon>Bacillaceae</taxon>
        <taxon>Pseudogracilibacillus</taxon>
    </lineage>
</organism>
<dbReference type="Pfam" id="PF14542">
    <property type="entry name" value="Acetyltransf_CG"/>
    <property type="match status" value="1"/>
</dbReference>
<protein>
    <submittedName>
        <fullName evidence="2">N-acetyltransferase</fullName>
    </submittedName>
</protein>